<protein>
    <submittedName>
        <fullName evidence="2">Aryl-alcohol dehydrogenase-like predicted oxidoreductase</fullName>
    </submittedName>
</protein>
<gene>
    <name evidence="2" type="ORF">JOF35_000198</name>
</gene>
<accession>A0ABT9KHN1</accession>
<dbReference type="PANTHER" id="PTHR43364">
    <property type="entry name" value="NADH-SPECIFIC METHYLGLYOXAL REDUCTASE-RELATED"/>
    <property type="match status" value="1"/>
</dbReference>
<keyword evidence="3" id="KW-1185">Reference proteome</keyword>
<evidence type="ECO:0000259" key="1">
    <source>
        <dbReference type="Pfam" id="PF00248"/>
    </source>
</evidence>
<dbReference type="Proteomes" id="UP001234880">
    <property type="component" value="Unassembled WGS sequence"/>
</dbReference>
<feature type="domain" description="NADP-dependent oxidoreductase" evidence="1">
    <location>
        <begin position="30"/>
        <end position="310"/>
    </location>
</feature>
<reference evidence="2 3" key="1">
    <citation type="submission" date="2023-07" db="EMBL/GenBank/DDBJ databases">
        <title>Sequencing the genomes of 1000 actinobacteria strains.</title>
        <authorList>
            <person name="Klenk H.-P."/>
        </authorList>
    </citation>
    <scope>NUCLEOTIDE SEQUENCE [LARGE SCALE GENOMIC DNA]</scope>
    <source>
        <strain evidence="2 3">DSM 41600</strain>
    </source>
</reference>
<dbReference type="InterPro" id="IPR023210">
    <property type="entry name" value="NADP_OxRdtase_dom"/>
</dbReference>
<evidence type="ECO:0000313" key="2">
    <source>
        <dbReference type="EMBL" id="MDP9607921.1"/>
    </source>
</evidence>
<dbReference type="Pfam" id="PF00248">
    <property type="entry name" value="Aldo_ket_red"/>
    <property type="match status" value="1"/>
</dbReference>
<sequence length="330" mass="35649">MIPQPVPPTGLPVPPPGRVPLHAVSGPAALGTFEFGSPALPPPRTYELLDTYYELGGRLIDTAPTYGPGDDGMFHAEPLVAAWLHAAELDGVHVITKAGLDPARPERGDLRPETILEHARRSRERLGVTVILVLHRDDPDIGVDEIADAADRAVRDGYADRVGASNWTTSRLRQWAVHARQAQRAVPEVTAPLWSLARRAEPPPEPWLVEADPDHLDLAARHAMTVTPYRTLAAGFLTARHTGRHATHHATTYNTPLARARRDRLLEAAAALRMTPHGLALAYLRTAGRPAGVVPVMGARTVGQLRESMAGADAPARVTPELAAYLEGRP</sequence>
<comment type="caution">
    <text evidence="2">The sequence shown here is derived from an EMBL/GenBank/DDBJ whole genome shotgun (WGS) entry which is preliminary data.</text>
</comment>
<dbReference type="SUPFAM" id="SSF51430">
    <property type="entry name" value="NAD(P)-linked oxidoreductase"/>
    <property type="match status" value="1"/>
</dbReference>
<dbReference type="InterPro" id="IPR036812">
    <property type="entry name" value="NAD(P)_OxRdtase_dom_sf"/>
</dbReference>
<dbReference type="InterPro" id="IPR050523">
    <property type="entry name" value="AKR_Detox_Biosynth"/>
</dbReference>
<evidence type="ECO:0000313" key="3">
    <source>
        <dbReference type="Proteomes" id="UP001234880"/>
    </source>
</evidence>
<dbReference type="Gene3D" id="3.20.20.100">
    <property type="entry name" value="NADP-dependent oxidoreductase domain"/>
    <property type="match status" value="1"/>
</dbReference>
<dbReference type="PANTHER" id="PTHR43364:SF6">
    <property type="entry name" value="OXIDOREDUCTASE-RELATED"/>
    <property type="match status" value="1"/>
</dbReference>
<organism evidence="2 3">
    <name type="scientific">Streptomyces demainii</name>
    <dbReference type="NCBI Taxonomy" id="588122"/>
    <lineage>
        <taxon>Bacteria</taxon>
        <taxon>Bacillati</taxon>
        <taxon>Actinomycetota</taxon>
        <taxon>Actinomycetes</taxon>
        <taxon>Kitasatosporales</taxon>
        <taxon>Streptomycetaceae</taxon>
        <taxon>Streptomyces</taxon>
    </lineage>
</organism>
<proteinExistence type="predicted"/>
<name>A0ABT9KHN1_9ACTN</name>
<dbReference type="EMBL" id="JAURUE010000001">
    <property type="protein sequence ID" value="MDP9607921.1"/>
    <property type="molecule type" value="Genomic_DNA"/>
</dbReference>
<dbReference type="RefSeq" id="WP_307109928.1">
    <property type="nucleotide sequence ID" value="NZ_JAURUE010000001.1"/>
</dbReference>